<evidence type="ECO:0000259" key="7">
    <source>
        <dbReference type="Pfam" id="PF01397"/>
    </source>
</evidence>
<name>A0AA39RRX8_ACESA</name>
<evidence type="ECO:0000256" key="6">
    <source>
        <dbReference type="ARBA" id="ARBA00023239"/>
    </source>
</evidence>
<reference evidence="9" key="2">
    <citation type="submission" date="2023-06" db="EMBL/GenBank/DDBJ databases">
        <authorList>
            <person name="Swenson N.G."/>
            <person name="Wegrzyn J.L."/>
            <person name="Mcevoy S.L."/>
        </authorList>
    </citation>
    <scope>NUCLEOTIDE SEQUENCE</scope>
    <source>
        <strain evidence="9">NS2018</strain>
        <tissue evidence="9">Leaf</tissue>
    </source>
</reference>
<dbReference type="Gene3D" id="1.50.10.130">
    <property type="entry name" value="Terpene synthase, N-terminal domain"/>
    <property type="match status" value="1"/>
</dbReference>
<dbReference type="SUPFAM" id="SSF48239">
    <property type="entry name" value="Terpenoid cyclases/Protein prenyltransferases"/>
    <property type="match status" value="1"/>
</dbReference>
<keyword evidence="10" id="KW-1185">Reference proteome</keyword>
<dbReference type="InterPro" id="IPR036965">
    <property type="entry name" value="Terpene_synth_N_sf"/>
</dbReference>
<gene>
    <name evidence="9" type="ORF">LWI29_033110</name>
</gene>
<evidence type="ECO:0000313" key="10">
    <source>
        <dbReference type="Proteomes" id="UP001168877"/>
    </source>
</evidence>
<dbReference type="InterPro" id="IPR008930">
    <property type="entry name" value="Terpenoid_cyclase/PrenylTrfase"/>
</dbReference>
<dbReference type="Proteomes" id="UP001168877">
    <property type="component" value="Unassembled WGS sequence"/>
</dbReference>
<organism evidence="9 10">
    <name type="scientific">Acer saccharum</name>
    <name type="common">Sugar maple</name>
    <dbReference type="NCBI Taxonomy" id="4024"/>
    <lineage>
        <taxon>Eukaryota</taxon>
        <taxon>Viridiplantae</taxon>
        <taxon>Streptophyta</taxon>
        <taxon>Embryophyta</taxon>
        <taxon>Tracheophyta</taxon>
        <taxon>Spermatophyta</taxon>
        <taxon>Magnoliopsida</taxon>
        <taxon>eudicotyledons</taxon>
        <taxon>Gunneridae</taxon>
        <taxon>Pentapetalae</taxon>
        <taxon>rosids</taxon>
        <taxon>malvids</taxon>
        <taxon>Sapindales</taxon>
        <taxon>Sapindaceae</taxon>
        <taxon>Hippocastanoideae</taxon>
        <taxon>Acereae</taxon>
        <taxon>Acer</taxon>
    </lineage>
</organism>
<keyword evidence="3" id="KW-0479">Metal-binding</keyword>
<dbReference type="Pfam" id="PF01397">
    <property type="entry name" value="Terpene_synth"/>
    <property type="match status" value="1"/>
</dbReference>
<proteinExistence type="predicted"/>
<feature type="domain" description="Terpene synthase metal-binding" evidence="8">
    <location>
        <begin position="338"/>
        <end position="404"/>
    </location>
</feature>
<dbReference type="GO" id="GO:0010333">
    <property type="term" value="F:terpene synthase activity"/>
    <property type="evidence" value="ECO:0007669"/>
    <property type="project" value="InterPro"/>
</dbReference>
<comment type="cofactor">
    <cofactor evidence="2">
        <name>Mg(2+)</name>
        <dbReference type="ChEBI" id="CHEBI:18420"/>
    </cofactor>
</comment>
<reference evidence="9" key="1">
    <citation type="journal article" date="2022" name="Plant J.">
        <title>Strategies of tolerance reflected in two North American maple genomes.</title>
        <authorList>
            <person name="McEvoy S.L."/>
            <person name="Sezen U.U."/>
            <person name="Trouern-Trend A."/>
            <person name="McMahon S.M."/>
            <person name="Schaberg P.G."/>
            <person name="Yang J."/>
            <person name="Wegrzyn J.L."/>
            <person name="Swenson N.G."/>
        </authorList>
    </citation>
    <scope>NUCLEOTIDE SEQUENCE</scope>
    <source>
        <strain evidence="9">NS2018</strain>
    </source>
</reference>
<dbReference type="InterPro" id="IPR005630">
    <property type="entry name" value="Terpene_synthase_metal-bd"/>
</dbReference>
<dbReference type="PANTHER" id="PTHR31225:SF245">
    <property type="entry name" value="(-)-ALPHA-TERPINEOL SYNTHASE-LIKE"/>
    <property type="match status" value="1"/>
</dbReference>
<evidence type="ECO:0000256" key="3">
    <source>
        <dbReference type="ARBA" id="ARBA00022723"/>
    </source>
</evidence>
<sequence>MKPSGILRVRDLYSVLTQNESISASNTLTQPSNHRLVSKNMREKREERKLVVLNSKRGNLRLVKKSTKRRRNRPTFGGGERNCVKKAGGERTCVKKLMQTAENEGATASLSGGEQVAGQGEIYTRRAKSLKEKVRTMIENVSDQPLDQLELIDTLQRLGLAYHFVIEIEKIIEKVYINKNNVTWKKENLYALSLEFRLLRQHGYNVPQEVFNSFIDGKMGNFKVCFCEDTKAMLSLHEASYYGLEGESIMEEAWQFTTKHLKNLESTYMDSNLAMEVKHALELPLHWRALRIEARWFIDIYERRKDMNEILLEFAKLDFNIVQGIYQQELKDLSSWWKRCGLGETLSFARDRLVASFLWGMGTAFEPQFGYCRSIITKSFVLITVIDDVYDVYGTLKNLKLFTVLLIAILFLLSQVSNTLDLLLYHKEQAAESEYTSQSNAFPPPNLKVKVMIKP</sequence>
<dbReference type="Pfam" id="PF03936">
    <property type="entry name" value="Terpene_synth_C"/>
    <property type="match status" value="1"/>
</dbReference>
<protein>
    <submittedName>
        <fullName evidence="9">Uncharacterized protein</fullName>
    </submittedName>
</protein>
<accession>A0AA39RRX8</accession>
<evidence type="ECO:0000256" key="4">
    <source>
        <dbReference type="ARBA" id="ARBA00022842"/>
    </source>
</evidence>
<evidence type="ECO:0000259" key="8">
    <source>
        <dbReference type="Pfam" id="PF03936"/>
    </source>
</evidence>
<dbReference type="AlphaFoldDB" id="A0AA39RRX8"/>
<feature type="domain" description="Terpene synthase N-terminal" evidence="7">
    <location>
        <begin position="121"/>
        <end position="281"/>
    </location>
</feature>
<evidence type="ECO:0000313" key="9">
    <source>
        <dbReference type="EMBL" id="KAK0579886.1"/>
    </source>
</evidence>
<evidence type="ECO:0000256" key="1">
    <source>
        <dbReference type="ARBA" id="ARBA00001936"/>
    </source>
</evidence>
<comment type="caution">
    <text evidence="9">The sequence shown here is derived from an EMBL/GenBank/DDBJ whole genome shotgun (WGS) entry which is preliminary data.</text>
</comment>
<keyword evidence="6" id="KW-0456">Lyase</keyword>
<dbReference type="FunFam" id="1.50.10.130:FF:000001">
    <property type="entry name" value="Isoprene synthase, chloroplastic"/>
    <property type="match status" value="1"/>
</dbReference>
<evidence type="ECO:0000256" key="5">
    <source>
        <dbReference type="ARBA" id="ARBA00023211"/>
    </source>
</evidence>
<dbReference type="EMBL" id="JAUESC010000385">
    <property type="protein sequence ID" value="KAK0579886.1"/>
    <property type="molecule type" value="Genomic_DNA"/>
</dbReference>
<evidence type="ECO:0000256" key="2">
    <source>
        <dbReference type="ARBA" id="ARBA00001946"/>
    </source>
</evidence>
<dbReference type="InterPro" id="IPR001906">
    <property type="entry name" value="Terpene_synth_N"/>
</dbReference>
<dbReference type="GO" id="GO:0000287">
    <property type="term" value="F:magnesium ion binding"/>
    <property type="evidence" value="ECO:0007669"/>
    <property type="project" value="InterPro"/>
</dbReference>
<keyword evidence="4" id="KW-0460">Magnesium</keyword>
<comment type="cofactor">
    <cofactor evidence="1">
        <name>Mn(2+)</name>
        <dbReference type="ChEBI" id="CHEBI:29035"/>
    </cofactor>
</comment>
<dbReference type="Gene3D" id="1.10.600.10">
    <property type="entry name" value="Farnesyl Diphosphate Synthase"/>
    <property type="match status" value="1"/>
</dbReference>
<dbReference type="SUPFAM" id="SSF48576">
    <property type="entry name" value="Terpenoid synthases"/>
    <property type="match status" value="1"/>
</dbReference>
<dbReference type="PANTHER" id="PTHR31225">
    <property type="entry name" value="OS04G0344100 PROTEIN-RELATED"/>
    <property type="match status" value="1"/>
</dbReference>
<dbReference type="GO" id="GO:0016114">
    <property type="term" value="P:terpenoid biosynthetic process"/>
    <property type="evidence" value="ECO:0007669"/>
    <property type="project" value="InterPro"/>
</dbReference>
<keyword evidence="5" id="KW-0464">Manganese</keyword>
<dbReference type="InterPro" id="IPR050148">
    <property type="entry name" value="Terpene_synthase-like"/>
</dbReference>
<dbReference type="InterPro" id="IPR008949">
    <property type="entry name" value="Isoprenoid_synthase_dom_sf"/>
</dbReference>